<proteinExistence type="inferred from homology"/>
<dbReference type="SUPFAM" id="SSF52540">
    <property type="entry name" value="P-loop containing nucleoside triphosphate hydrolases"/>
    <property type="match status" value="1"/>
</dbReference>
<dbReference type="InterPro" id="IPR011545">
    <property type="entry name" value="DEAD/DEAH_box_helicase_dom"/>
</dbReference>
<evidence type="ECO:0000256" key="4">
    <source>
        <dbReference type="ARBA" id="ARBA00022840"/>
    </source>
</evidence>
<dbReference type="EMBL" id="JBEVCJ010000011">
    <property type="protein sequence ID" value="MET1255621.1"/>
    <property type="molecule type" value="Genomic_DNA"/>
</dbReference>
<dbReference type="InterPro" id="IPR014013">
    <property type="entry name" value="Helic_SF1/SF2_ATP-bd_DinG/Rad3"/>
</dbReference>
<evidence type="ECO:0000313" key="10">
    <source>
        <dbReference type="Proteomes" id="UP001548189"/>
    </source>
</evidence>
<dbReference type="EC" id="5.6.2.3" evidence="6"/>
<gene>
    <name evidence="9" type="ORF">ABVT43_10830</name>
</gene>
<accession>A0ABV2BUK7</accession>
<keyword evidence="9" id="KW-0347">Helicase</keyword>
<dbReference type="SMART" id="SM00491">
    <property type="entry name" value="HELICc2"/>
    <property type="match status" value="1"/>
</dbReference>
<evidence type="ECO:0000256" key="6">
    <source>
        <dbReference type="ARBA" id="ARBA00044969"/>
    </source>
</evidence>
<dbReference type="RefSeq" id="WP_353896204.1">
    <property type="nucleotide sequence ID" value="NZ_JBEVCJ010000011.1"/>
</dbReference>
<comment type="cofactor">
    <cofactor evidence="1">
        <name>[4Fe-4S] cluster</name>
        <dbReference type="ChEBI" id="CHEBI:49883"/>
    </cofactor>
</comment>
<comment type="caution">
    <text evidence="9">The sequence shown here is derived from an EMBL/GenBank/DDBJ whole genome shotgun (WGS) entry which is preliminary data.</text>
</comment>
<evidence type="ECO:0000256" key="1">
    <source>
        <dbReference type="ARBA" id="ARBA00001966"/>
    </source>
</evidence>
<keyword evidence="10" id="KW-1185">Reference proteome</keyword>
<keyword evidence="4" id="KW-0067">ATP-binding</keyword>
<dbReference type="Proteomes" id="UP001548189">
    <property type="component" value="Unassembled WGS sequence"/>
</dbReference>
<dbReference type="GO" id="GO:0016787">
    <property type="term" value="F:hydrolase activity"/>
    <property type="evidence" value="ECO:0007669"/>
    <property type="project" value="UniProtKB-KW"/>
</dbReference>
<evidence type="ECO:0000256" key="3">
    <source>
        <dbReference type="ARBA" id="ARBA00022801"/>
    </source>
</evidence>
<keyword evidence="3 9" id="KW-0378">Hydrolase</keyword>
<dbReference type="InterPro" id="IPR006555">
    <property type="entry name" value="ATP-dep_Helicase_C"/>
</dbReference>
<evidence type="ECO:0000256" key="7">
    <source>
        <dbReference type="ARBA" id="ARBA00048954"/>
    </source>
</evidence>
<organism evidence="9 10">
    <name type="scientific">Aliikangiella maris</name>
    <dbReference type="NCBI Taxonomy" id="3162458"/>
    <lineage>
        <taxon>Bacteria</taxon>
        <taxon>Pseudomonadati</taxon>
        <taxon>Pseudomonadota</taxon>
        <taxon>Gammaproteobacteria</taxon>
        <taxon>Oceanospirillales</taxon>
        <taxon>Pleioneaceae</taxon>
        <taxon>Aliikangiella</taxon>
    </lineage>
</organism>
<dbReference type="Gene3D" id="3.40.50.300">
    <property type="entry name" value="P-loop containing nucleotide triphosphate hydrolases"/>
    <property type="match status" value="2"/>
</dbReference>
<dbReference type="PANTHER" id="PTHR11472:SF34">
    <property type="entry name" value="REGULATOR OF TELOMERE ELONGATION HELICASE 1"/>
    <property type="match status" value="1"/>
</dbReference>
<dbReference type="InterPro" id="IPR045028">
    <property type="entry name" value="DinG/Rad3-like"/>
</dbReference>
<evidence type="ECO:0000313" key="9">
    <source>
        <dbReference type="EMBL" id="MET1255621.1"/>
    </source>
</evidence>
<comment type="catalytic activity">
    <reaction evidence="7">
        <text>ATP + H2O = ADP + phosphate + H(+)</text>
        <dbReference type="Rhea" id="RHEA:13065"/>
        <dbReference type="ChEBI" id="CHEBI:15377"/>
        <dbReference type="ChEBI" id="CHEBI:15378"/>
        <dbReference type="ChEBI" id="CHEBI:30616"/>
        <dbReference type="ChEBI" id="CHEBI:43474"/>
        <dbReference type="ChEBI" id="CHEBI:456216"/>
        <dbReference type="EC" id="5.6.2.3"/>
    </reaction>
</comment>
<dbReference type="PROSITE" id="PS51193">
    <property type="entry name" value="HELICASE_ATP_BIND_2"/>
    <property type="match status" value="1"/>
</dbReference>
<dbReference type="InterPro" id="IPR014001">
    <property type="entry name" value="Helicase_ATP-bd"/>
</dbReference>
<dbReference type="Pfam" id="PF13307">
    <property type="entry name" value="Helicase_C_2"/>
    <property type="match status" value="1"/>
</dbReference>
<comment type="similarity">
    <text evidence="5">Belongs to the helicase family. DinG subfamily.</text>
</comment>
<reference evidence="9 10" key="1">
    <citation type="submission" date="2024-06" db="EMBL/GenBank/DDBJ databases">
        <authorList>
            <person name="Li F."/>
        </authorList>
    </citation>
    <scope>NUCLEOTIDE SEQUENCE [LARGE SCALE GENOMIC DNA]</scope>
    <source>
        <strain evidence="9 10">GXAS 311</strain>
    </source>
</reference>
<evidence type="ECO:0000256" key="5">
    <source>
        <dbReference type="ARBA" id="ARBA00038058"/>
    </source>
</evidence>
<keyword evidence="2" id="KW-0547">Nucleotide-binding</keyword>
<dbReference type="SMART" id="SM00487">
    <property type="entry name" value="DEXDc"/>
    <property type="match status" value="1"/>
</dbReference>
<protein>
    <recommendedName>
        <fullName evidence="6">DNA 5'-3' helicase</fullName>
        <ecNumber evidence="6">5.6.2.3</ecNumber>
    </recommendedName>
</protein>
<dbReference type="InterPro" id="IPR027417">
    <property type="entry name" value="P-loop_NTPase"/>
</dbReference>
<evidence type="ECO:0000259" key="8">
    <source>
        <dbReference type="PROSITE" id="PS51193"/>
    </source>
</evidence>
<feature type="domain" description="Helicase ATP-binding" evidence="8">
    <location>
        <begin position="17"/>
        <end position="279"/>
    </location>
</feature>
<evidence type="ECO:0000256" key="2">
    <source>
        <dbReference type="ARBA" id="ARBA00022741"/>
    </source>
</evidence>
<sequence>MNLSDNAVEEILGDTGPFASVNPHFKVRKEQQQMAVAVNQAIYECHNLLVEAGTGVGKTFAYLVPALLSGKQVVISTGTKNLQDQLYKRDLPAVYKILNISPQTALLKGRANYLCEYRLESTLAAGRLPDPTAVKHLGIVTQWRDKTIAGDLNELSDLPENSPLISYITSTADNCLGQDCPFFEKCYLAKAREKARQAKVLVVNHHILLADLVLKEDGFGELLPDTDIFVIDEAHHLVKTAYQFYGSVLSSRQLTELCRELELEYRTQVTDCRDLMLAAQTLAVEVKAFRLALPEYDIKDDWQPNAVLKKKYRELYIKINELYNVVKVNSTRTKVLESCFERLQYFIEVMHYFNHFDGLPIENMAVISAEGETEFAPKDNEVRINWFETAKSGFRLHSTPLDVARFFQQSRQRYRHSSWILTSATLTVNNQFNHFIDALGWESIKTLMLPSSFDYQRQSLLYVPRGLPSTRDTNHTYYSMQAIMPILETIRGRTFILFTSHRALKTGAELLREHTEFECLVQGEGSKQALLEQFVAMPNSLLLATGSFWEGVDVAGDSLVLVIIDKLPFAPPDDPILNAKMVRCREMGGNPFYDLQIPEAVLTLKQGVGRLIRSVRDRGVVCLCDTRLVGKSYGEVFVNSLPNMRRTRDPQLVIEFLTDIMDSIDC</sequence>
<dbReference type="GO" id="GO:0003678">
    <property type="term" value="F:DNA helicase activity"/>
    <property type="evidence" value="ECO:0007669"/>
    <property type="project" value="UniProtKB-EC"/>
</dbReference>
<dbReference type="PANTHER" id="PTHR11472">
    <property type="entry name" value="DNA REPAIR DEAD HELICASE RAD3/XP-D SUBFAMILY MEMBER"/>
    <property type="match status" value="1"/>
</dbReference>
<name>A0ABV2BUK7_9GAMM</name>
<dbReference type="Pfam" id="PF00270">
    <property type="entry name" value="DEAD"/>
    <property type="match status" value="1"/>
</dbReference>